<dbReference type="NCBIfam" id="TIGR01640">
    <property type="entry name" value="F_box_assoc_1"/>
    <property type="match status" value="1"/>
</dbReference>
<proteinExistence type="predicted"/>
<dbReference type="AlphaFoldDB" id="A0A835FNP5"/>
<gene>
    <name evidence="2" type="ORF">HU200_007436</name>
</gene>
<dbReference type="InterPro" id="IPR017451">
    <property type="entry name" value="F-box-assoc_interact_dom"/>
</dbReference>
<keyword evidence="3" id="KW-1185">Reference proteome</keyword>
<name>A0A835FNP5_9POAL</name>
<evidence type="ECO:0000259" key="1">
    <source>
        <dbReference type="SMART" id="SM00256"/>
    </source>
</evidence>
<dbReference type="SUPFAM" id="SSF81383">
    <property type="entry name" value="F-box domain"/>
    <property type="match status" value="1"/>
</dbReference>
<evidence type="ECO:0000313" key="2">
    <source>
        <dbReference type="EMBL" id="KAF8768872.1"/>
    </source>
</evidence>
<feature type="domain" description="F-box" evidence="1">
    <location>
        <begin position="5"/>
        <end position="45"/>
    </location>
</feature>
<dbReference type="Pfam" id="PF00646">
    <property type="entry name" value="F-box"/>
    <property type="match status" value="1"/>
</dbReference>
<accession>A0A835FNP5</accession>
<dbReference type="InterPro" id="IPR055290">
    <property type="entry name" value="At3g26010-like"/>
</dbReference>
<sequence length="397" mass="45617">MNEQFSDDIIVNILSFLPHKEVARMRVVCKRWHALTSEHHFLCTSFSRNTTGHSIAGFFLSDHLYSKFSYVPLGQSIAGNSSHQTTVPDLSFIPTTPAVDRDQIYVTASCNGLLVCGRPNTSVVYKSTWYVCNPLTKKFIEIAVPEGITHFLYLAYDPSKSQHYKIMALGNYDIHVYSSQTRSWRVALHFDESEYPLRGLHCYHSVFWNGSLVWVVQNHLVRYVVDEDEHQAVQMMPMPQTPEGWMCAYVGESGGHLQMVGFTEDERLAGVMDVLEMQEGSSEWSTLYRVDLRRVVELYPSIRRTEREYPYIGLRYGFGRGRMIERLALWPMHVVRGSGERGRGGMMLFSIPGKIMCYHTDSRKFSIVYGKPVAPEPGTYQFHWYHFSPYSPSLFAV</sequence>
<dbReference type="Pfam" id="PF07734">
    <property type="entry name" value="FBA_1"/>
    <property type="match status" value="1"/>
</dbReference>
<dbReference type="InterPro" id="IPR036047">
    <property type="entry name" value="F-box-like_dom_sf"/>
</dbReference>
<evidence type="ECO:0000313" key="3">
    <source>
        <dbReference type="Proteomes" id="UP000636709"/>
    </source>
</evidence>
<protein>
    <recommendedName>
        <fullName evidence="1">F-box domain-containing protein</fullName>
    </recommendedName>
</protein>
<dbReference type="OrthoDB" id="638660at2759"/>
<dbReference type="InterPro" id="IPR001810">
    <property type="entry name" value="F-box_dom"/>
</dbReference>
<organism evidence="2 3">
    <name type="scientific">Digitaria exilis</name>
    <dbReference type="NCBI Taxonomy" id="1010633"/>
    <lineage>
        <taxon>Eukaryota</taxon>
        <taxon>Viridiplantae</taxon>
        <taxon>Streptophyta</taxon>
        <taxon>Embryophyta</taxon>
        <taxon>Tracheophyta</taxon>
        <taxon>Spermatophyta</taxon>
        <taxon>Magnoliopsida</taxon>
        <taxon>Liliopsida</taxon>
        <taxon>Poales</taxon>
        <taxon>Poaceae</taxon>
        <taxon>PACMAD clade</taxon>
        <taxon>Panicoideae</taxon>
        <taxon>Panicodae</taxon>
        <taxon>Paniceae</taxon>
        <taxon>Anthephorinae</taxon>
        <taxon>Digitaria</taxon>
    </lineage>
</organism>
<dbReference type="SMART" id="SM00256">
    <property type="entry name" value="FBOX"/>
    <property type="match status" value="1"/>
</dbReference>
<comment type="caution">
    <text evidence="2">The sequence shown here is derived from an EMBL/GenBank/DDBJ whole genome shotgun (WGS) entry which is preliminary data.</text>
</comment>
<dbReference type="Gramene" id="Dexi1B01G0019630.1">
    <property type="protein sequence ID" value="Dexi1B01G0019630.1:cds"/>
    <property type="gene ID" value="Dexi1B01G0019630"/>
</dbReference>
<dbReference type="SUPFAM" id="SSF63825">
    <property type="entry name" value="YWTD domain"/>
    <property type="match status" value="1"/>
</dbReference>
<dbReference type="Gene3D" id="1.20.1280.50">
    <property type="match status" value="1"/>
</dbReference>
<dbReference type="CDD" id="cd22157">
    <property type="entry name" value="F-box_AtFBW1-like"/>
    <property type="match status" value="1"/>
</dbReference>
<dbReference type="Proteomes" id="UP000636709">
    <property type="component" value="Unassembled WGS sequence"/>
</dbReference>
<dbReference type="PANTHER" id="PTHR35546:SF134">
    <property type="entry name" value="F-BOX ASSOCIATED DOMAIN-CONTAINING PROTEIN"/>
    <property type="match status" value="1"/>
</dbReference>
<dbReference type="EMBL" id="JACEFO010000500">
    <property type="protein sequence ID" value="KAF8768872.1"/>
    <property type="molecule type" value="Genomic_DNA"/>
</dbReference>
<dbReference type="PANTHER" id="PTHR35546">
    <property type="entry name" value="F-BOX PROTEIN INTERACTION DOMAIN PROTEIN-RELATED"/>
    <property type="match status" value="1"/>
</dbReference>
<dbReference type="InterPro" id="IPR006527">
    <property type="entry name" value="F-box-assoc_dom_typ1"/>
</dbReference>
<reference evidence="2" key="1">
    <citation type="submission" date="2020-07" db="EMBL/GenBank/DDBJ databases">
        <title>Genome sequence and genetic diversity analysis of an under-domesticated orphan crop, white fonio (Digitaria exilis).</title>
        <authorList>
            <person name="Bennetzen J.L."/>
            <person name="Chen S."/>
            <person name="Ma X."/>
            <person name="Wang X."/>
            <person name="Yssel A.E.J."/>
            <person name="Chaluvadi S.R."/>
            <person name="Johnson M."/>
            <person name="Gangashetty P."/>
            <person name="Hamidou F."/>
            <person name="Sanogo M.D."/>
            <person name="Zwaenepoel A."/>
            <person name="Wallace J."/>
            <person name="Van De Peer Y."/>
            <person name="Van Deynze A."/>
        </authorList>
    </citation>
    <scope>NUCLEOTIDE SEQUENCE</scope>
    <source>
        <tissue evidence="2">Leaves</tissue>
    </source>
</reference>